<dbReference type="EMBL" id="JBDODL010000197">
    <property type="protein sequence ID" value="MES1919092.1"/>
    <property type="molecule type" value="Genomic_DNA"/>
</dbReference>
<sequence length="172" mass="19602">MHESSNIVEKQGWRHPSKIPAGGNGNSPNGQNWVNPTDEQLMRACRRKGKKLDHSDKSMVAAIHGEVLEKTWRAIMEYENLHIGCIQPTLSRFEGKSEVLSPKAKFYSKPFDRHDWVVDRCGKEVRYIIDYYGGDFNPSSPFNGKLIVDCRPALTLGGVFDRLHLNFKKAFL</sequence>
<keyword evidence="6 10" id="KW-0408">Iron</keyword>
<evidence type="ECO:0000256" key="7">
    <source>
        <dbReference type="ARBA" id="ARBA00023128"/>
    </source>
</evidence>
<dbReference type="EC" id="4.4.1.17" evidence="10"/>
<evidence type="ECO:0000313" key="12">
    <source>
        <dbReference type="EMBL" id="MES1919092.1"/>
    </source>
</evidence>
<keyword evidence="7 10" id="KW-0496">Mitochondrion</keyword>
<accession>A0ABV2AHK6</accession>
<name>A0ABV2AHK6_9EUKA</name>
<dbReference type="InterPro" id="IPR000511">
    <property type="entry name" value="Holocyt_c/c1_synthase"/>
</dbReference>
<keyword evidence="5 10" id="KW-0999">Mitochondrion inner membrane</keyword>
<evidence type="ECO:0000256" key="6">
    <source>
        <dbReference type="ARBA" id="ARBA00023004"/>
    </source>
</evidence>
<proteinExistence type="inferred from homology"/>
<comment type="caution">
    <text evidence="12">The sequence shown here is derived from an EMBL/GenBank/DDBJ whole genome shotgun (WGS) entry which is preliminary data.</text>
</comment>
<dbReference type="Pfam" id="PF01265">
    <property type="entry name" value="Cyto_heme_lyase"/>
    <property type="match status" value="2"/>
</dbReference>
<comment type="similarity">
    <text evidence="2 10">Belongs to the cytochrome c-type heme lyase family.</text>
</comment>
<keyword evidence="8 10" id="KW-0472">Membrane</keyword>
<evidence type="ECO:0000256" key="10">
    <source>
        <dbReference type="RuleBase" id="RU363130"/>
    </source>
</evidence>
<dbReference type="Proteomes" id="UP001439008">
    <property type="component" value="Unassembled WGS sequence"/>
</dbReference>
<comment type="catalytic activity">
    <reaction evidence="10">
        <text>holo-[cytochrome c] = apo-[cytochrome c] + heme b</text>
        <dbReference type="Rhea" id="RHEA:22648"/>
        <dbReference type="Rhea" id="RHEA-COMP:10725"/>
        <dbReference type="Rhea" id="RHEA-COMP:10726"/>
        <dbReference type="ChEBI" id="CHEBI:29950"/>
        <dbReference type="ChEBI" id="CHEBI:60344"/>
        <dbReference type="ChEBI" id="CHEBI:83739"/>
        <dbReference type="EC" id="4.4.1.17"/>
    </reaction>
</comment>
<evidence type="ECO:0000256" key="4">
    <source>
        <dbReference type="ARBA" id="ARBA00022723"/>
    </source>
</evidence>
<evidence type="ECO:0000256" key="3">
    <source>
        <dbReference type="ARBA" id="ARBA00022617"/>
    </source>
</evidence>
<dbReference type="PANTHER" id="PTHR12743:SF8">
    <property type="entry name" value="PROTEIN HRI1"/>
    <property type="match status" value="1"/>
</dbReference>
<keyword evidence="13" id="KW-1185">Reference proteome</keyword>
<evidence type="ECO:0000256" key="9">
    <source>
        <dbReference type="ARBA" id="ARBA00023239"/>
    </source>
</evidence>
<evidence type="ECO:0000256" key="8">
    <source>
        <dbReference type="ARBA" id="ARBA00023136"/>
    </source>
</evidence>
<evidence type="ECO:0000256" key="5">
    <source>
        <dbReference type="ARBA" id="ARBA00022792"/>
    </source>
</evidence>
<dbReference type="PROSITE" id="PS00822">
    <property type="entry name" value="CYTO_HEME_LYASE_2"/>
    <property type="match status" value="1"/>
</dbReference>
<dbReference type="PANTHER" id="PTHR12743">
    <property type="entry name" value="CYTOCHROME C1 HEME LYASE"/>
    <property type="match status" value="1"/>
</dbReference>
<evidence type="ECO:0000313" key="13">
    <source>
        <dbReference type="Proteomes" id="UP001439008"/>
    </source>
</evidence>
<organism evidence="12 13">
    <name type="scientific">Bonamia ostreae</name>
    <dbReference type="NCBI Taxonomy" id="126728"/>
    <lineage>
        <taxon>Eukaryota</taxon>
        <taxon>Sar</taxon>
        <taxon>Rhizaria</taxon>
        <taxon>Endomyxa</taxon>
        <taxon>Ascetosporea</taxon>
        <taxon>Haplosporida</taxon>
        <taxon>Bonamia</taxon>
    </lineage>
</organism>
<protein>
    <recommendedName>
        <fullName evidence="10">Holocytochrome c-type synthase</fullName>
        <ecNumber evidence="10">4.4.1.17</ecNumber>
    </recommendedName>
</protein>
<comment type="function">
    <text evidence="10">Lyase that catalyzes the covalent linking of the heme group to the cytochrome C apoprotein to produce the mature functional cytochrome.</text>
</comment>
<feature type="region of interest" description="Disordered" evidence="11">
    <location>
        <begin position="1"/>
        <end position="34"/>
    </location>
</feature>
<keyword evidence="3 10" id="KW-0349">Heme</keyword>
<reference evidence="12 13" key="1">
    <citation type="journal article" date="2024" name="BMC Biol.">
        <title>Comparative genomics of Ascetosporea gives new insight into the evolutionary basis for animal parasitism in Rhizaria.</title>
        <authorList>
            <person name="Hiltunen Thoren M."/>
            <person name="Onut-Brannstrom I."/>
            <person name="Alfjorden A."/>
            <person name="Peckova H."/>
            <person name="Swords F."/>
            <person name="Hooper C."/>
            <person name="Holzer A.S."/>
            <person name="Bass D."/>
            <person name="Burki F."/>
        </authorList>
    </citation>
    <scope>NUCLEOTIDE SEQUENCE [LARGE SCALE GENOMIC DNA]</scope>
    <source>
        <strain evidence="12">20-A016</strain>
    </source>
</reference>
<keyword evidence="4 10" id="KW-0479">Metal-binding</keyword>
<evidence type="ECO:0000256" key="11">
    <source>
        <dbReference type="SAM" id="MobiDB-lite"/>
    </source>
</evidence>
<gene>
    <name evidence="12" type="ORF">MHBO_000959</name>
</gene>
<evidence type="ECO:0000256" key="1">
    <source>
        <dbReference type="ARBA" id="ARBA00004273"/>
    </source>
</evidence>
<evidence type="ECO:0000256" key="2">
    <source>
        <dbReference type="ARBA" id="ARBA00007255"/>
    </source>
</evidence>
<keyword evidence="9 10" id="KW-0456">Lyase</keyword>
<comment type="subcellular location">
    <subcellularLocation>
        <location evidence="1 10">Mitochondrion inner membrane</location>
    </subcellularLocation>
</comment>